<dbReference type="Proteomes" id="UP000078476">
    <property type="component" value="Unassembled WGS sequence"/>
</dbReference>
<evidence type="ECO:0000313" key="3">
    <source>
        <dbReference type="EMBL" id="OAI16900.1"/>
    </source>
</evidence>
<comment type="caution">
    <text evidence="3">The sequence shown here is derived from an EMBL/GenBank/DDBJ whole genome shotgun (WGS) entry which is preliminary data.</text>
</comment>
<keyword evidence="4" id="KW-1185">Reference proteome</keyword>
<feature type="transmembrane region" description="Helical" evidence="2">
    <location>
        <begin position="6"/>
        <end position="29"/>
    </location>
</feature>
<dbReference type="AlphaFoldDB" id="A0A177NIM1"/>
<keyword evidence="2" id="KW-1133">Transmembrane helix</keyword>
<dbReference type="EMBL" id="LUUI01000092">
    <property type="protein sequence ID" value="OAI16900.1"/>
    <property type="molecule type" value="Genomic_DNA"/>
</dbReference>
<reference evidence="3 4" key="1">
    <citation type="submission" date="2016-03" db="EMBL/GenBank/DDBJ databases">
        <authorList>
            <person name="Ploux O."/>
        </authorList>
    </citation>
    <scope>NUCLEOTIDE SEQUENCE [LARGE SCALE GENOMIC DNA]</scope>
    <source>
        <strain evidence="3 4">R-45370</strain>
    </source>
</reference>
<evidence type="ECO:0000256" key="1">
    <source>
        <dbReference type="SAM" id="Coils"/>
    </source>
</evidence>
<dbReference type="STRING" id="980561.A1359_06825"/>
<keyword evidence="2" id="KW-0472">Membrane</keyword>
<evidence type="ECO:0000313" key="4">
    <source>
        <dbReference type="Proteomes" id="UP000078476"/>
    </source>
</evidence>
<keyword evidence="1" id="KW-0175">Coiled coil</keyword>
<name>A0A177NIM1_9GAMM</name>
<keyword evidence="2" id="KW-0812">Transmembrane</keyword>
<sequence>MMALDSTLIIIMLEILVLLIVLVISLLFISKRKRSKELNAIHSFIDELEKEITVNNKPLERLLADSCGLDPQEAEATLKNINASERALLQNVIQLFLQREMSLLKKIDQSISQLSEPYHQLINTLSTHRPTANPTDTQDLQRANQQLKQQLDTALRTIDEVTTEYTRVFNGNQTEMELENSSKKMLQIFYDAERSIKQQLHP</sequence>
<protein>
    <submittedName>
        <fullName evidence="3">Uncharacterized protein</fullName>
    </submittedName>
</protein>
<evidence type="ECO:0000256" key="2">
    <source>
        <dbReference type="SAM" id="Phobius"/>
    </source>
</evidence>
<dbReference type="OrthoDB" id="5569984at2"/>
<feature type="coiled-coil region" evidence="1">
    <location>
        <begin position="137"/>
        <end position="164"/>
    </location>
</feature>
<organism evidence="3 4">
    <name type="scientific">Methylomonas lenta</name>
    <dbReference type="NCBI Taxonomy" id="980561"/>
    <lineage>
        <taxon>Bacteria</taxon>
        <taxon>Pseudomonadati</taxon>
        <taxon>Pseudomonadota</taxon>
        <taxon>Gammaproteobacteria</taxon>
        <taxon>Methylococcales</taxon>
        <taxon>Methylococcaceae</taxon>
        <taxon>Methylomonas</taxon>
    </lineage>
</organism>
<dbReference type="RefSeq" id="WP_066980615.1">
    <property type="nucleotide sequence ID" value="NZ_LUUI01000092.1"/>
</dbReference>
<gene>
    <name evidence="3" type="ORF">A1359_06825</name>
</gene>
<proteinExistence type="predicted"/>
<accession>A0A177NIM1</accession>